<dbReference type="Gene3D" id="3.30.70.1440">
    <property type="entry name" value="Multidrug efflux transporter AcrB pore domain"/>
    <property type="match status" value="1"/>
</dbReference>
<evidence type="ECO:0000256" key="1">
    <source>
        <dbReference type="SAM" id="Phobius"/>
    </source>
</evidence>
<feature type="transmembrane region" description="Helical" evidence="1">
    <location>
        <begin position="494"/>
        <end position="511"/>
    </location>
</feature>
<dbReference type="Gene3D" id="3.30.2090.10">
    <property type="entry name" value="Multidrug efflux transporter AcrB TolC docking domain, DN and DC subdomains"/>
    <property type="match status" value="2"/>
</dbReference>
<keyword evidence="1" id="KW-1133">Transmembrane helix</keyword>
<gene>
    <name evidence="2" type="ORF">DM484_21155</name>
</gene>
<feature type="transmembrane region" description="Helical" evidence="1">
    <location>
        <begin position="996"/>
        <end position="1020"/>
    </location>
</feature>
<dbReference type="Pfam" id="PF00873">
    <property type="entry name" value="ACR_tran"/>
    <property type="match status" value="2"/>
</dbReference>
<sequence>MNSTVPVKRGFTAEIVRVFITSKLSLLLLIASLLAGMAALLLTPREEEPQIVVPMADVFVHMPGASAEEVEKLAASPLEAKLREVDGVEYVYSASREGEAMVTVRFYVGENREDSLVKVWNKLMSNQDVIPPGVKDWTVKPVEIDDVPIVTLALSSSNPIYDTANLRRLADEIKDKLGGVKDSGKISVVGGELRRVLIYPDPVQLAAHGLTLTGLMQTLTAANVNVRAGSFDAANRSVLLDAGPAYHNVDEIAETVVKADSDRPVYLRDVAEVRDGPAEVETYTRIGFGQASANSKTLALHLEPPSKELKTDSVLKTESVLKRSQNESGVSFGPERQSVTLAVSKRKGANAVAVAEDTIKTMEGLYGKLIPEDVTVTVTRDYGETANHKVNELVKHLGIAIATIIVLLALALGPKEAFIVAIAVPMTLGVTLLFDLIFGYTINRVTLFALILSLGLLVDDPIVDVENIYRHFKLHKEPPLEATLTAVDEVRPPTIFATFAVIVSFLPLYFITGMMGPYMGPMAFNVPIAMLMSLLVAFTVTPWASYHLLQSEYGKGDEAPFNLKASPSYKLYDRILGGLVRNPSRAKWFLWAMAAAMVGSSLMAVYRIVPLKLLPFDNKNELQLVLDLPRGATLEATDALARDLGRYLASVNEVTDYETYVGLASPMDFNGMVRHYYLRQDGWLGDIRINLLPKEKRAQQSHQIALRIRPDIERIAKSHGAKAKIVETPAGPPVLSTFVAEVYGPLDKDYAELADVTKGVRNEIEKIKGVADADDRVDAPQAKLSFQLDRQKAALHGVTVQDITETLQVALAGGMAGTVHEPSERQPLEITVRLPRAGRSNTADLLALRVKAKEGSLIPLGELGALTENQADLTIYHKNLKRLNYVTSDTVGVSPVEVVFDWWDIEKAKPLPAGYSVDLAGEGEWKITVDVFRDLGLAFGAALLMIYVLLVAQTGSLGMPLVIMVAIPLTIIGIMPGFWILNLFTSPVAGYANPILFTATGMIGMIALAGIVVRNSIILIDFIERLREQGLELVEALVEAGATRLRPIFLTAGAAMFGSFVITLDPIFSGLAWSFIFGIFASTAFSLLVVPVVYFLINRDTAFSTSKSY</sequence>
<dbReference type="AlphaFoldDB" id="A0A2W4QRC0"/>
<feature type="transmembrane region" description="Helical" evidence="1">
    <location>
        <begin position="1075"/>
        <end position="1097"/>
    </location>
</feature>
<feature type="transmembrane region" description="Helical" evidence="1">
    <location>
        <begin position="588"/>
        <end position="609"/>
    </location>
</feature>
<protein>
    <submittedName>
        <fullName evidence="2">AcrB/AcrD/AcrF family protein</fullName>
    </submittedName>
</protein>
<dbReference type="Proteomes" id="UP000249396">
    <property type="component" value="Unassembled WGS sequence"/>
</dbReference>
<dbReference type="PANTHER" id="PTHR32063:SF16">
    <property type="entry name" value="CATION EFFLUX SYSTEM (ACRB_ACRD_ACRF FAMILY)"/>
    <property type="match status" value="1"/>
</dbReference>
<feature type="transmembrane region" description="Helical" evidence="1">
    <location>
        <begin position="20"/>
        <end position="42"/>
    </location>
</feature>
<feature type="transmembrane region" description="Helical" evidence="1">
    <location>
        <begin position="961"/>
        <end position="984"/>
    </location>
</feature>
<name>A0A2W4QRC0_9GAMM</name>
<dbReference type="InterPro" id="IPR001036">
    <property type="entry name" value="Acrflvin-R"/>
</dbReference>
<keyword evidence="1" id="KW-0472">Membrane</keyword>
<feature type="transmembrane region" description="Helical" evidence="1">
    <location>
        <begin position="935"/>
        <end position="955"/>
    </location>
</feature>
<proteinExistence type="predicted"/>
<reference evidence="2 3" key="1">
    <citation type="journal article" date="2018" name="Aquat. Microb. Ecol.">
        <title>Gammaproteobacterial methanotrophs dominate.</title>
        <authorList>
            <person name="Rissanen A.J."/>
            <person name="Saarenheimo J."/>
            <person name="Tiirola M."/>
            <person name="Peura S."/>
            <person name="Aalto S.L."/>
            <person name="Karvinen A."/>
            <person name="Nykanen H."/>
        </authorList>
    </citation>
    <scope>NUCLEOTIDE SEQUENCE [LARGE SCALE GENOMIC DNA]</scope>
    <source>
        <strain evidence="2">AMbin10</strain>
    </source>
</reference>
<dbReference type="SUPFAM" id="SSF82714">
    <property type="entry name" value="Multidrug efflux transporter AcrB TolC docking domain, DN and DC subdomains"/>
    <property type="match status" value="2"/>
</dbReference>
<evidence type="ECO:0000313" key="3">
    <source>
        <dbReference type="Proteomes" id="UP000249396"/>
    </source>
</evidence>
<dbReference type="GO" id="GO:0005886">
    <property type="term" value="C:plasma membrane"/>
    <property type="evidence" value="ECO:0007669"/>
    <property type="project" value="TreeGrafter"/>
</dbReference>
<evidence type="ECO:0000313" key="2">
    <source>
        <dbReference type="EMBL" id="PZN74502.1"/>
    </source>
</evidence>
<dbReference type="SUPFAM" id="SSF82866">
    <property type="entry name" value="Multidrug efflux transporter AcrB transmembrane domain"/>
    <property type="match status" value="2"/>
</dbReference>
<feature type="transmembrane region" description="Helical" evidence="1">
    <location>
        <begin position="418"/>
        <end position="438"/>
    </location>
</feature>
<feature type="transmembrane region" description="Helical" evidence="1">
    <location>
        <begin position="1048"/>
        <end position="1068"/>
    </location>
</feature>
<dbReference type="InterPro" id="IPR027463">
    <property type="entry name" value="AcrB_DN_DC_subdom"/>
</dbReference>
<dbReference type="Gene3D" id="3.30.70.1430">
    <property type="entry name" value="Multidrug efflux transporter AcrB pore domain"/>
    <property type="match status" value="2"/>
</dbReference>
<dbReference type="SUPFAM" id="SSF82693">
    <property type="entry name" value="Multidrug efflux transporter AcrB pore domain, PN1, PN2, PC1 and PC2 subdomains"/>
    <property type="match status" value="3"/>
</dbReference>
<keyword evidence="1" id="KW-0812">Transmembrane</keyword>
<dbReference type="EMBL" id="QJPH01000425">
    <property type="protein sequence ID" value="PZN74502.1"/>
    <property type="molecule type" value="Genomic_DNA"/>
</dbReference>
<dbReference type="PRINTS" id="PR00702">
    <property type="entry name" value="ACRIFLAVINRP"/>
</dbReference>
<feature type="transmembrane region" description="Helical" evidence="1">
    <location>
        <begin position="523"/>
        <end position="544"/>
    </location>
</feature>
<dbReference type="Gene3D" id="1.20.1640.10">
    <property type="entry name" value="Multidrug efflux transporter AcrB transmembrane domain"/>
    <property type="match status" value="3"/>
</dbReference>
<dbReference type="PANTHER" id="PTHR32063">
    <property type="match status" value="1"/>
</dbReference>
<dbReference type="Gene3D" id="3.30.70.1320">
    <property type="entry name" value="Multidrug efflux transporter AcrB pore domain like"/>
    <property type="match status" value="2"/>
</dbReference>
<feature type="transmembrane region" description="Helical" evidence="1">
    <location>
        <begin position="393"/>
        <end position="412"/>
    </location>
</feature>
<dbReference type="GO" id="GO:0042910">
    <property type="term" value="F:xenobiotic transmembrane transporter activity"/>
    <property type="evidence" value="ECO:0007669"/>
    <property type="project" value="TreeGrafter"/>
</dbReference>
<organism evidence="2 3">
    <name type="scientific">Candidatus Methylumidiphilus alinenensis</name>
    <dbReference type="NCBI Taxonomy" id="2202197"/>
    <lineage>
        <taxon>Bacteria</taxon>
        <taxon>Pseudomonadati</taxon>
        <taxon>Pseudomonadota</taxon>
        <taxon>Gammaproteobacteria</taxon>
        <taxon>Methylococcales</taxon>
        <taxon>Candidatus Methylumidiphilus</taxon>
    </lineage>
</organism>
<comment type="caution">
    <text evidence="2">The sequence shown here is derived from an EMBL/GenBank/DDBJ whole genome shotgun (WGS) entry which is preliminary data.</text>
</comment>
<accession>A0A2W4QRC0</accession>